<accession>A0A371CTA3</accession>
<gene>
    <name evidence="2" type="ORF">OH76DRAFT_1410031</name>
</gene>
<organism evidence="2 3">
    <name type="scientific">Lentinus brumalis</name>
    <dbReference type="NCBI Taxonomy" id="2498619"/>
    <lineage>
        <taxon>Eukaryota</taxon>
        <taxon>Fungi</taxon>
        <taxon>Dikarya</taxon>
        <taxon>Basidiomycota</taxon>
        <taxon>Agaricomycotina</taxon>
        <taxon>Agaricomycetes</taxon>
        <taxon>Polyporales</taxon>
        <taxon>Polyporaceae</taxon>
        <taxon>Lentinus</taxon>
    </lineage>
</organism>
<dbReference type="OrthoDB" id="2741932at2759"/>
<name>A0A371CTA3_9APHY</name>
<evidence type="ECO:0000313" key="2">
    <source>
        <dbReference type="EMBL" id="RDX43510.1"/>
    </source>
</evidence>
<sequence length="155" mass="17766">MNAVSNPSEPLPNLPPRPVREYIPQGPSPTLAYGIVIDEDCIYRRSKVVYKERKREDLSQMSPEDARKALRSIRGLTIVTMPDDIYFAFPNLPRLKRNLLIRSDADGTWLFVFKDNSTHAASHVPLDPEDVRGVKRMLGLQWQVAKWHRVSQGML</sequence>
<dbReference type="AlphaFoldDB" id="A0A371CTA3"/>
<dbReference type="Proteomes" id="UP000256964">
    <property type="component" value="Unassembled WGS sequence"/>
</dbReference>
<reference evidence="2 3" key="1">
    <citation type="journal article" date="2018" name="Biotechnol. Biofuels">
        <title>Integrative visual omics of the white-rot fungus Polyporus brumalis exposes the biotechnological potential of its oxidative enzymes for delignifying raw plant biomass.</title>
        <authorList>
            <person name="Miyauchi S."/>
            <person name="Rancon A."/>
            <person name="Drula E."/>
            <person name="Hage H."/>
            <person name="Chaduli D."/>
            <person name="Favel A."/>
            <person name="Grisel S."/>
            <person name="Henrissat B."/>
            <person name="Herpoel-Gimbert I."/>
            <person name="Ruiz-Duenas F.J."/>
            <person name="Chevret D."/>
            <person name="Hainaut M."/>
            <person name="Lin J."/>
            <person name="Wang M."/>
            <person name="Pangilinan J."/>
            <person name="Lipzen A."/>
            <person name="Lesage-Meessen L."/>
            <person name="Navarro D."/>
            <person name="Riley R."/>
            <person name="Grigoriev I.V."/>
            <person name="Zhou S."/>
            <person name="Raouche S."/>
            <person name="Rosso M.N."/>
        </authorList>
    </citation>
    <scope>NUCLEOTIDE SEQUENCE [LARGE SCALE GENOMIC DNA]</scope>
    <source>
        <strain evidence="2 3">BRFM 1820</strain>
    </source>
</reference>
<keyword evidence="3" id="KW-1185">Reference proteome</keyword>
<protein>
    <submittedName>
        <fullName evidence="2">Uncharacterized protein</fullName>
    </submittedName>
</protein>
<feature type="region of interest" description="Disordered" evidence="1">
    <location>
        <begin position="1"/>
        <end position="20"/>
    </location>
</feature>
<dbReference type="EMBL" id="KZ857463">
    <property type="protein sequence ID" value="RDX43510.1"/>
    <property type="molecule type" value="Genomic_DNA"/>
</dbReference>
<evidence type="ECO:0000256" key="1">
    <source>
        <dbReference type="SAM" id="MobiDB-lite"/>
    </source>
</evidence>
<evidence type="ECO:0000313" key="3">
    <source>
        <dbReference type="Proteomes" id="UP000256964"/>
    </source>
</evidence>
<proteinExistence type="predicted"/>